<dbReference type="PANTHER" id="PTHR43761:SF1">
    <property type="entry name" value="D-ISOMER SPECIFIC 2-HYDROXYACID DEHYDROGENASE CATALYTIC DOMAIN-CONTAINING PROTEIN-RELATED"/>
    <property type="match status" value="1"/>
</dbReference>
<dbReference type="GO" id="GO:0016616">
    <property type="term" value="F:oxidoreductase activity, acting on the CH-OH group of donors, NAD or NADP as acceptor"/>
    <property type="evidence" value="ECO:0007669"/>
    <property type="project" value="InterPro"/>
</dbReference>
<comment type="similarity">
    <text evidence="1 4">Belongs to the D-isomer specific 2-hydroxyacid dehydrogenase family.</text>
</comment>
<dbReference type="InterPro" id="IPR006139">
    <property type="entry name" value="D-isomer_2_OHA_DH_cat_dom"/>
</dbReference>
<dbReference type="RefSeq" id="WP_138191405.1">
    <property type="nucleotide sequence ID" value="NZ_VCIW01000001.1"/>
</dbReference>
<dbReference type="SUPFAM" id="SSF52283">
    <property type="entry name" value="Formate/glycerate dehydrogenase catalytic domain-like"/>
    <property type="match status" value="1"/>
</dbReference>
<evidence type="ECO:0000256" key="1">
    <source>
        <dbReference type="ARBA" id="ARBA00005854"/>
    </source>
</evidence>
<dbReference type="AlphaFoldDB" id="A0A5R9GHC7"/>
<evidence type="ECO:0000259" key="5">
    <source>
        <dbReference type="Pfam" id="PF00389"/>
    </source>
</evidence>
<dbReference type="InterPro" id="IPR036291">
    <property type="entry name" value="NAD(P)-bd_dom_sf"/>
</dbReference>
<evidence type="ECO:0000313" key="7">
    <source>
        <dbReference type="EMBL" id="TLS53866.1"/>
    </source>
</evidence>
<dbReference type="PROSITE" id="PS00670">
    <property type="entry name" value="D_2_HYDROXYACID_DH_2"/>
    <property type="match status" value="1"/>
</dbReference>
<keyword evidence="8" id="KW-1185">Reference proteome</keyword>
<organism evidence="7 8">
    <name type="scientific">Paenibacillus antri</name>
    <dbReference type="NCBI Taxonomy" id="2582848"/>
    <lineage>
        <taxon>Bacteria</taxon>
        <taxon>Bacillati</taxon>
        <taxon>Bacillota</taxon>
        <taxon>Bacilli</taxon>
        <taxon>Bacillales</taxon>
        <taxon>Paenibacillaceae</taxon>
        <taxon>Paenibacillus</taxon>
    </lineage>
</organism>
<reference evidence="7 8" key="1">
    <citation type="submission" date="2019-05" db="EMBL/GenBank/DDBJ databases">
        <authorList>
            <person name="Narsing Rao M.P."/>
            <person name="Li W.J."/>
        </authorList>
    </citation>
    <scope>NUCLEOTIDE SEQUENCE [LARGE SCALE GENOMIC DNA]</scope>
    <source>
        <strain evidence="7 8">SYSU_K30003</strain>
    </source>
</reference>
<dbReference type="CDD" id="cd12162">
    <property type="entry name" value="2-Hacid_dh_4"/>
    <property type="match status" value="1"/>
</dbReference>
<dbReference type="InterPro" id="IPR029753">
    <property type="entry name" value="D-isomer_DH_CS"/>
</dbReference>
<accession>A0A5R9GHC7</accession>
<dbReference type="OrthoDB" id="9805416at2"/>
<dbReference type="Proteomes" id="UP000309676">
    <property type="component" value="Unassembled WGS sequence"/>
</dbReference>
<feature type="domain" description="D-isomer specific 2-hydroxyacid dehydrogenase catalytic" evidence="5">
    <location>
        <begin position="20"/>
        <end position="318"/>
    </location>
</feature>
<evidence type="ECO:0000313" key="8">
    <source>
        <dbReference type="Proteomes" id="UP000309676"/>
    </source>
</evidence>
<dbReference type="Pfam" id="PF00389">
    <property type="entry name" value="2-Hacid_dh"/>
    <property type="match status" value="1"/>
</dbReference>
<dbReference type="GO" id="GO:0051287">
    <property type="term" value="F:NAD binding"/>
    <property type="evidence" value="ECO:0007669"/>
    <property type="project" value="InterPro"/>
</dbReference>
<dbReference type="Pfam" id="PF02826">
    <property type="entry name" value="2-Hacid_dh_C"/>
    <property type="match status" value="1"/>
</dbReference>
<evidence type="ECO:0000256" key="3">
    <source>
        <dbReference type="ARBA" id="ARBA00023027"/>
    </source>
</evidence>
<evidence type="ECO:0000256" key="4">
    <source>
        <dbReference type="RuleBase" id="RU003719"/>
    </source>
</evidence>
<dbReference type="EMBL" id="VCIW01000001">
    <property type="protein sequence ID" value="TLS53866.1"/>
    <property type="molecule type" value="Genomic_DNA"/>
</dbReference>
<dbReference type="InterPro" id="IPR050418">
    <property type="entry name" value="D-iso_2-hydroxyacid_DH_PdxB"/>
</dbReference>
<evidence type="ECO:0000259" key="6">
    <source>
        <dbReference type="Pfam" id="PF02826"/>
    </source>
</evidence>
<sequence length="319" mass="34178">MNIVVLDGYALNPGDLDWAPLGALGKLQVFERTSPEQVMERARGAHIILTNKTRLPGDVLSKLPELGYIGLLATGYDVVDTKAARERGMIVTNVPGYGSASVAQHVFALLLELTNQVGLHSRSVTDGEWSRSGDWCRRMSSLAELEGKTMGIVGYGAIGERTARIAHGFGMKVAAYRRSPPTELPSPDFAWVGLHELFSVSDVVSLHCPLTAETEGMINASTIAMMKPGALLINTARGKLIAERDLADALNEGRIAGAGLDVLSAEPPDPDHPLASAKRCVITPHVAWATQEARSRLLQSVVRNISAYQAGAPVNVVNR</sequence>
<dbReference type="SUPFAM" id="SSF51735">
    <property type="entry name" value="NAD(P)-binding Rossmann-fold domains"/>
    <property type="match status" value="1"/>
</dbReference>
<keyword evidence="2 4" id="KW-0560">Oxidoreductase</keyword>
<keyword evidence="3" id="KW-0520">NAD</keyword>
<feature type="domain" description="D-isomer specific 2-hydroxyacid dehydrogenase NAD-binding" evidence="6">
    <location>
        <begin position="107"/>
        <end position="287"/>
    </location>
</feature>
<name>A0A5R9GHC7_9BACL</name>
<proteinExistence type="inferred from homology"/>
<dbReference type="InterPro" id="IPR006140">
    <property type="entry name" value="D-isomer_DH_NAD-bd"/>
</dbReference>
<dbReference type="PANTHER" id="PTHR43761">
    <property type="entry name" value="D-ISOMER SPECIFIC 2-HYDROXYACID DEHYDROGENASE FAMILY PROTEIN (AFU_ORTHOLOGUE AFUA_1G13630)"/>
    <property type="match status" value="1"/>
</dbReference>
<comment type="caution">
    <text evidence="7">The sequence shown here is derived from an EMBL/GenBank/DDBJ whole genome shotgun (WGS) entry which is preliminary data.</text>
</comment>
<protein>
    <submittedName>
        <fullName evidence="7">D-2-hydroxyacid dehydrogenase</fullName>
    </submittedName>
</protein>
<dbReference type="Gene3D" id="3.40.50.720">
    <property type="entry name" value="NAD(P)-binding Rossmann-like Domain"/>
    <property type="match status" value="2"/>
</dbReference>
<dbReference type="FunFam" id="3.40.50.720:FF:000203">
    <property type="entry name" value="D-3-phosphoglycerate dehydrogenase (SerA)"/>
    <property type="match status" value="1"/>
</dbReference>
<evidence type="ECO:0000256" key="2">
    <source>
        <dbReference type="ARBA" id="ARBA00023002"/>
    </source>
</evidence>
<gene>
    <name evidence="7" type="ORF">FE782_00455</name>
</gene>